<evidence type="ECO:0000256" key="1">
    <source>
        <dbReference type="ARBA" id="ARBA00004443"/>
    </source>
</evidence>
<gene>
    <name evidence="12" type="ORF">LSH36_1366g00033</name>
</gene>
<dbReference type="GO" id="GO:0003924">
    <property type="term" value="F:GTPase activity"/>
    <property type="evidence" value="ECO:0007669"/>
    <property type="project" value="TreeGrafter"/>
</dbReference>
<comment type="similarity">
    <text evidence="9">Belongs to the TRAFAC class YlqF/YawG GTPase family. MTG1 subfamily.</text>
</comment>
<dbReference type="CDD" id="cd01856">
    <property type="entry name" value="YlqF"/>
    <property type="match status" value="1"/>
</dbReference>
<dbReference type="GO" id="GO:0005743">
    <property type="term" value="C:mitochondrial inner membrane"/>
    <property type="evidence" value="ECO:0007669"/>
    <property type="project" value="UniProtKB-SubCell"/>
</dbReference>
<comment type="caution">
    <text evidence="12">The sequence shown here is derived from an EMBL/GenBank/DDBJ whole genome shotgun (WGS) entry which is preliminary data.</text>
</comment>
<dbReference type="FunFam" id="1.10.1580.10:FF:000004">
    <property type="entry name" value="Mitochondrial GTPase 1"/>
    <property type="match status" value="1"/>
</dbReference>
<dbReference type="AlphaFoldDB" id="A0AAD9MQI1"/>
<dbReference type="FunFam" id="3.40.50.300:FF:000876">
    <property type="entry name" value="Mitochondrial GTPase 1"/>
    <property type="match status" value="1"/>
</dbReference>
<accession>A0AAD9MQI1</accession>
<keyword evidence="4" id="KW-0809">Transit peptide</keyword>
<reference evidence="12" key="1">
    <citation type="journal article" date="2023" name="Mol. Biol. Evol.">
        <title>Third-Generation Sequencing Reveals the Adaptive Role of the Epigenome in Three Deep-Sea Polychaetes.</title>
        <authorList>
            <person name="Perez M."/>
            <person name="Aroh O."/>
            <person name="Sun Y."/>
            <person name="Lan Y."/>
            <person name="Juniper S.K."/>
            <person name="Young C.R."/>
            <person name="Angers B."/>
            <person name="Qian P.Y."/>
        </authorList>
    </citation>
    <scope>NUCLEOTIDE SEQUENCE</scope>
    <source>
        <strain evidence="12">P08H-3</strain>
    </source>
</reference>
<keyword evidence="6 9" id="KW-0342">GTP-binding</keyword>
<evidence type="ECO:0000256" key="2">
    <source>
        <dbReference type="ARBA" id="ARBA00022741"/>
    </source>
</evidence>
<dbReference type="InterPro" id="IPR027417">
    <property type="entry name" value="P-loop_NTPase"/>
</dbReference>
<dbReference type="PANTHER" id="PTHR45782:SF4">
    <property type="entry name" value="MITOCHONDRIAL RIBOSOME-ASSOCIATED GTPASE 1"/>
    <property type="match status" value="1"/>
</dbReference>
<feature type="domain" description="G" evidence="11">
    <location>
        <begin position="145"/>
        <end position="211"/>
    </location>
</feature>
<dbReference type="PANTHER" id="PTHR45782">
    <property type="entry name" value="MITOCHONDRIAL RIBOSOME-ASSOCIATED GTPASE 1"/>
    <property type="match status" value="1"/>
</dbReference>
<evidence type="ECO:0000256" key="4">
    <source>
        <dbReference type="ARBA" id="ARBA00022946"/>
    </source>
</evidence>
<feature type="binding site" evidence="10">
    <location>
        <begin position="152"/>
        <end position="157"/>
    </location>
    <ligand>
        <name>GTP</name>
        <dbReference type="ChEBI" id="CHEBI:37565"/>
    </ligand>
</feature>
<evidence type="ECO:0000313" key="12">
    <source>
        <dbReference type="EMBL" id="KAK2140408.1"/>
    </source>
</evidence>
<organism evidence="12 13">
    <name type="scientific">Paralvinella palmiformis</name>
    <dbReference type="NCBI Taxonomy" id="53620"/>
    <lineage>
        <taxon>Eukaryota</taxon>
        <taxon>Metazoa</taxon>
        <taxon>Spiralia</taxon>
        <taxon>Lophotrochozoa</taxon>
        <taxon>Annelida</taxon>
        <taxon>Polychaeta</taxon>
        <taxon>Sedentaria</taxon>
        <taxon>Canalipalpata</taxon>
        <taxon>Terebellida</taxon>
        <taxon>Terebelliformia</taxon>
        <taxon>Alvinellidae</taxon>
        <taxon>Paralvinella</taxon>
    </lineage>
</organism>
<comment type="subcellular location">
    <subcellularLocation>
        <location evidence="1">Mitochondrion inner membrane</location>
        <topology evidence="1">Peripheral membrane protein</topology>
        <orientation evidence="1">Matrix side</orientation>
    </subcellularLocation>
</comment>
<evidence type="ECO:0000256" key="9">
    <source>
        <dbReference type="PIRNR" id="PIRNR006230"/>
    </source>
</evidence>
<dbReference type="EMBL" id="JAODUP010001366">
    <property type="protein sequence ID" value="KAK2140408.1"/>
    <property type="molecule type" value="Genomic_DNA"/>
</dbReference>
<dbReference type="InterPro" id="IPR006073">
    <property type="entry name" value="GTP-bd"/>
</dbReference>
<feature type="binding site" evidence="10">
    <location>
        <begin position="78"/>
        <end position="81"/>
    </location>
    <ligand>
        <name>GTP</name>
        <dbReference type="ChEBI" id="CHEBI:37565"/>
    </ligand>
</feature>
<evidence type="ECO:0000256" key="3">
    <source>
        <dbReference type="ARBA" id="ARBA00022792"/>
    </source>
</evidence>
<dbReference type="SUPFAM" id="SSF52540">
    <property type="entry name" value="P-loop containing nucleoside triphosphate hydrolases"/>
    <property type="match status" value="1"/>
</dbReference>
<evidence type="ECO:0000256" key="7">
    <source>
        <dbReference type="ARBA" id="ARBA00023136"/>
    </source>
</evidence>
<evidence type="ECO:0000256" key="10">
    <source>
        <dbReference type="PIRSR" id="PIRSR006230-1"/>
    </source>
</evidence>
<dbReference type="GO" id="GO:0032543">
    <property type="term" value="P:mitochondrial translation"/>
    <property type="evidence" value="ECO:0007669"/>
    <property type="project" value="TreeGrafter"/>
</dbReference>
<dbReference type="PIRSF" id="PIRSF006230">
    <property type="entry name" value="MG442"/>
    <property type="match status" value="1"/>
</dbReference>
<evidence type="ECO:0000256" key="6">
    <source>
        <dbReference type="ARBA" id="ARBA00023134"/>
    </source>
</evidence>
<comment type="function">
    <text evidence="8 9">Plays a role in the regulation of the mitochondrial ribosome assembly and of translational activity. Displays mitochondrial GTPase activity.</text>
</comment>
<evidence type="ECO:0000313" key="13">
    <source>
        <dbReference type="Proteomes" id="UP001208570"/>
    </source>
</evidence>
<dbReference type="Gene3D" id="3.40.50.300">
    <property type="entry name" value="P-loop containing nucleotide triphosphate hydrolases"/>
    <property type="match status" value="1"/>
</dbReference>
<keyword evidence="13" id="KW-1185">Reference proteome</keyword>
<keyword evidence="5 9" id="KW-0496">Mitochondrion</keyword>
<keyword evidence="3" id="KW-0999">Mitochondrion inner membrane</keyword>
<protein>
    <recommendedName>
        <fullName evidence="9">Mitochondrial GTPase 1</fullName>
    </recommendedName>
</protein>
<dbReference type="Pfam" id="PF01926">
    <property type="entry name" value="MMR_HSR1"/>
    <property type="match status" value="1"/>
</dbReference>
<dbReference type="Proteomes" id="UP001208570">
    <property type="component" value="Unassembled WGS sequence"/>
</dbReference>
<dbReference type="InterPro" id="IPR023179">
    <property type="entry name" value="GTP-bd_ortho_bundle_sf"/>
</dbReference>
<dbReference type="InterPro" id="IPR016478">
    <property type="entry name" value="GTPase_MTG1"/>
</dbReference>
<sequence>MKITASFLQHFRKEFIFPSKDVTHFFPQHMAKGLNKMQRTLATVDYVIEVHDARIPLSGRNRQFKETLAVRPHLLILNKMDLTDLKYKRNVIQRLKANQGVQEVVYTNCKQEKSGTVKTLLIPKLTEVLMGTARFHREGLDHYNILIIGLPNVGKSSLINAMRHLHSGKGKATPVGPHAGVTRSVLEKIKVSHSPLIYVYDTPGIMMPNIEDMDVGMKLALCGTLTDHLVGYDMIVDYLLFWLNSHGYFKYVKYFNLSQPTDDIFQFLSNVAKLYNVVEKRKSPSGEYVYKPNFDLAAKYVLRAFREGQLGCYNLDEDIVQSVTN</sequence>
<keyword evidence="7" id="KW-0472">Membrane</keyword>
<dbReference type="GO" id="GO:0005525">
    <property type="term" value="F:GTP binding"/>
    <property type="evidence" value="ECO:0007669"/>
    <property type="project" value="UniProtKB-KW"/>
</dbReference>
<evidence type="ECO:0000259" key="11">
    <source>
        <dbReference type="Pfam" id="PF01926"/>
    </source>
</evidence>
<evidence type="ECO:0000256" key="8">
    <source>
        <dbReference type="ARBA" id="ARBA00045284"/>
    </source>
</evidence>
<evidence type="ECO:0000256" key="5">
    <source>
        <dbReference type="ARBA" id="ARBA00023128"/>
    </source>
</evidence>
<dbReference type="Gene3D" id="1.10.1580.10">
    <property type="match status" value="1"/>
</dbReference>
<proteinExistence type="inferred from homology"/>
<feature type="binding site" evidence="10">
    <location>
        <position position="204"/>
    </location>
    <ligand>
        <name>GTP</name>
        <dbReference type="ChEBI" id="CHEBI:37565"/>
    </ligand>
</feature>
<name>A0AAD9MQI1_9ANNE</name>
<keyword evidence="2 9" id="KW-0547">Nucleotide-binding</keyword>